<proteinExistence type="predicted"/>
<evidence type="ECO:0000256" key="1">
    <source>
        <dbReference type="SAM" id="MobiDB-lite"/>
    </source>
</evidence>
<dbReference type="Proteomes" id="UP001595617">
    <property type="component" value="Unassembled WGS sequence"/>
</dbReference>
<gene>
    <name evidence="3" type="ORF">ACFOOG_00240</name>
</gene>
<dbReference type="InterPro" id="IPR011460">
    <property type="entry name" value="Lcl_C"/>
</dbReference>
<dbReference type="RefSeq" id="WP_380692358.1">
    <property type="nucleotide sequence ID" value="NZ_JBHRYR010000002.1"/>
</dbReference>
<accession>A0ABV7ZRT3</accession>
<evidence type="ECO:0000259" key="2">
    <source>
        <dbReference type="Pfam" id="PF07603"/>
    </source>
</evidence>
<sequence length="272" mass="28355">MVTGLENGKLLNLRVEAVSGSSQLAISSQLAVVAGAINDTGEANCISITTGSFPNGISSCDDLPSGANLWPKAVFSNAVNLPSGRAPQQDGNTGRDADDQLIKVGSGKAGFDYTKLGPTGQALPATSTDQECFRDNVTGLVWRSDAGNSALDYDTTIGAAERASACGLTSGWRLPTKAEAESLLQYSRTGVSVDTTWFSFAPQDAWYWTSSPYPAALSGPNAGTGVQNDSLGSNFHNWVINYTTGVRSTFDTNGTGASSSARTLYVNDLSSQ</sequence>
<evidence type="ECO:0000313" key="4">
    <source>
        <dbReference type="Proteomes" id="UP001595617"/>
    </source>
</evidence>
<feature type="region of interest" description="Disordered" evidence="1">
    <location>
        <begin position="80"/>
        <end position="99"/>
    </location>
</feature>
<organism evidence="3 4">
    <name type="scientific">Saccharospirillum mangrovi</name>
    <dbReference type="NCBI Taxonomy" id="2161747"/>
    <lineage>
        <taxon>Bacteria</taxon>
        <taxon>Pseudomonadati</taxon>
        <taxon>Pseudomonadota</taxon>
        <taxon>Gammaproteobacteria</taxon>
        <taxon>Oceanospirillales</taxon>
        <taxon>Saccharospirillaceae</taxon>
        <taxon>Saccharospirillum</taxon>
    </lineage>
</organism>
<dbReference type="EMBL" id="JBHRYR010000002">
    <property type="protein sequence ID" value="MFC3851243.1"/>
    <property type="molecule type" value="Genomic_DNA"/>
</dbReference>
<feature type="domain" description="Lcl C-terminal" evidence="2">
    <location>
        <begin position="132"/>
        <end position="244"/>
    </location>
</feature>
<comment type="caution">
    <text evidence="3">The sequence shown here is derived from an EMBL/GenBank/DDBJ whole genome shotgun (WGS) entry which is preliminary data.</text>
</comment>
<evidence type="ECO:0000313" key="3">
    <source>
        <dbReference type="EMBL" id="MFC3851243.1"/>
    </source>
</evidence>
<dbReference type="Pfam" id="PF07603">
    <property type="entry name" value="Lcl_C"/>
    <property type="match status" value="1"/>
</dbReference>
<name>A0ABV7ZRT3_9GAMM</name>
<keyword evidence="4" id="KW-1185">Reference proteome</keyword>
<protein>
    <submittedName>
        <fullName evidence="3">DUF1566 domain-containing protein</fullName>
    </submittedName>
</protein>
<reference evidence="4" key="1">
    <citation type="journal article" date="2019" name="Int. J. Syst. Evol. Microbiol.">
        <title>The Global Catalogue of Microorganisms (GCM) 10K type strain sequencing project: providing services to taxonomists for standard genome sequencing and annotation.</title>
        <authorList>
            <consortium name="The Broad Institute Genomics Platform"/>
            <consortium name="The Broad Institute Genome Sequencing Center for Infectious Disease"/>
            <person name="Wu L."/>
            <person name="Ma J."/>
        </authorList>
    </citation>
    <scope>NUCLEOTIDE SEQUENCE [LARGE SCALE GENOMIC DNA]</scope>
    <source>
        <strain evidence="4">IBRC 10765</strain>
    </source>
</reference>